<evidence type="ECO:0000256" key="2">
    <source>
        <dbReference type="ARBA" id="ARBA00022448"/>
    </source>
</evidence>
<keyword evidence="4" id="KW-1133">Transmembrane helix</keyword>
<dbReference type="Proteomes" id="UP000179807">
    <property type="component" value="Unassembled WGS sequence"/>
</dbReference>
<feature type="transmembrane region" description="Helical" evidence="4">
    <location>
        <begin position="12"/>
        <end position="35"/>
    </location>
</feature>
<proteinExistence type="inferred from homology"/>
<keyword evidence="4" id="KW-0472">Membrane</keyword>
<evidence type="ECO:0000256" key="3">
    <source>
        <dbReference type="ARBA" id="ARBA00022927"/>
    </source>
</evidence>
<dbReference type="GO" id="GO:0005774">
    <property type="term" value="C:vacuolar membrane"/>
    <property type="evidence" value="ECO:0007669"/>
    <property type="project" value="TreeGrafter"/>
</dbReference>
<accession>A0A1J4K6Q1</accession>
<evidence type="ECO:0000313" key="6">
    <source>
        <dbReference type="Proteomes" id="UP000179807"/>
    </source>
</evidence>
<reference evidence="5" key="1">
    <citation type="submission" date="2016-10" db="EMBL/GenBank/DDBJ databases">
        <authorList>
            <person name="Benchimol M."/>
            <person name="Almeida L.G."/>
            <person name="Vasconcelos A.T."/>
            <person name="Perreira-Neves A."/>
            <person name="Rosa I.A."/>
            <person name="Tasca T."/>
            <person name="Bogo M.R."/>
            <person name="de Souza W."/>
        </authorList>
    </citation>
    <scope>NUCLEOTIDE SEQUENCE [LARGE SCALE GENOMIC DNA]</scope>
    <source>
        <strain evidence="5">K</strain>
    </source>
</reference>
<dbReference type="EMBL" id="MLAK01000760">
    <property type="protein sequence ID" value="OHT05390.1"/>
    <property type="molecule type" value="Genomic_DNA"/>
</dbReference>
<dbReference type="VEuPathDB" id="TrichDB:TRFO_05990"/>
<dbReference type="SUPFAM" id="SSF48452">
    <property type="entry name" value="TPR-like"/>
    <property type="match status" value="1"/>
</dbReference>
<dbReference type="PANTHER" id="PTHR13768">
    <property type="entry name" value="SOLUBLE NSF ATTACHMENT PROTEIN SNAP"/>
    <property type="match status" value="1"/>
</dbReference>
<dbReference type="PANTHER" id="PTHR13768:SF8">
    <property type="entry name" value="ALPHA-SOLUBLE NSF ATTACHMENT PROTEIN"/>
    <property type="match status" value="1"/>
</dbReference>
<dbReference type="GeneID" id="94827530"/>
<dbReference type="AlphaFoldDB" id="A0A1J4K6Q1"/>
<dbReference type="InterPro" id="IPR000744">
    <property type="entry name" value="NSF_attach"/>
</dbReference>
<dbReference type="Gene3D" id="1.25.40.10">
    <property type="entry name" value="Tetratricopeptide repeat domain"/>
    <property type="match status" value="1"/>
</dbReference>
<dbReference type="GO" id="GO:0035494">
    <property type="term" value="P:SNARE complex disassembly"/>
    <property type="evidence" value="ECO:0007669"/>
    <property type="project" value="TreeGrafter"/>
</dbReference>
<dbReference type="Pfam" id="PF14938">
    <property type="entry name" value="SNAP"/>
    <property type="match status" value="1"/>
</dbReference>
<dbReference type="GO" id="GO:0005483">
    <property type="term" value="F:soluble NSF attachment protein activity"/>
    <property type="evidence" value="ECO:0007669"/>
    <property type="project" value="TreeGrafter"/>
</dbReference>
<evidence type="ECO:0008006" key="7">
    <source>
        <dbReference type="Google" id="ProtNLM"/>
    </source>
</evidence>
<dbReference type="RefSeq" id="XP_068358526.1">
    <property type="nucleotide sequence ID" value="XM_068492826.1"/>
</dbReference>
<comment type="caution">
    <text evidence="5">The sequence shown here is derived from an EMBL/GenBank/DDBJ whole genome shotgun (WGS) entry which is preliminary data.</text>
</comment>
<dbReference type="GO" id="GO:0031201">
    <property type="term" value="C:SNARE complex"/>
    <property type="evidence" value="ECO:0007669"/>
    <property type="project" value="TreeGrafter"/>
</dbReference>
<keyword evidence="2" id="KW-0813">Transport</keyword>
<dbReference type="GO" id="GO:0019905">
    <property type="term" value="F:syntaxin binding"/>
    <property type="evidence" value="ECO:0007669"/>
    <property type="project" value="TreeGrafter"/>
</dbReference>
<dbReference type="InterPro" id="IPR011990">
    <property type="entry name" value="TPR-like_helical_dom_sf"/>
</dbReference>
<evidence type="ECO:0000313" key="5">
    <source>
        <dbReference type="EMBL" id="OHT05390.1"/>
    </source>
</evidence>
<dbReference type="GO" id="GO:0006886">
    <property type="term" value="P:intracellular protein transport"/>
    <property type="evidence" value="ECO:0007669"/>
    <property type="project" value="InterPro"/>
</dbReference>
<keyword evidence="3" id="KW-0653">Protein transport</keyword>
<gene>
    <name evidence="5" type="ORF">TRFO_05990</name>
</gene>
<evidence type="ECO:0000256" key="4">
    <source>
        <dbReference type="SAM" id="Phobius"/>
    </source>
</evidence>
<dbReference type="OrthoDB" id="9984275at2759"/>
<evidence type="ECO:0000256" key="1">
    <source>
        <dbReference type="ARBA" id="ARBA00010050"/>
    </source>
</evidence>
<keyword evidence="6" id="KW-1185">Reference proteome</keyword>
<name>A0A1J4K6Q1_9EUKA</name>
<keyword evidence="4" id="KW-0812">Transmembrane</keyword>
<sequence length="323" mass="36411">MKKFDRRYQTIQFILIIFLIQLTAIEIFQLAYYFYSNTKMTLSPGDYFNEAERKMTELDTDGSTKKYDDAADLFLKAGAAFAKGRNFLRAGDSFRKATDCMLHAGKLDKVATFAADAGRNYVKAADGEEKSFEAFNVALQAYNDLKKNVLADKLTLEAAKLFEQNKKYEKAVHYHQLVANSDKAQSKTQDYLRERKIISTILINAGKWKDAAKNYEELFVELSKTGIEKNALDFGVRASLCLLASGDAASSRASNEKYVTYNKLWLDSDESKLIKELVMDVVAKRTENMQAKGTEYSQRHSCDMSFEKIISGITAAFPSQSSA</sequence>
<organism evidence="5 6">
    <name type="scientific">Tritrichomonas foetus</name>
    <dbReference type="NCBI Taxonomy" id="1144522"/>
    <lineage>
        <taxon>Eukaryota</taxon>
        <taxon>Metamonada</taxon>
        <taxon>Parabasalia</taxon>
        <taxon>Tritrichomonadida</taxon>
        <taxon>Tritrichomonadidae</taxon>
        <taxon>Tritrichomonas</taxon>
    </lineage>
</organism>
<protein>
    <recommendedName>
        <fullName evidence="7">Alpha-soluble NSF attachment protein</fullName>
    </recommendedName>
</protein>
<comment type="similarity">
    <text evidence="1">Belongs to the SNAP family.</text>
</comment>